<dbReference type="AlphaFoldDB" id="A0AAU8RD79"/>
<name>A0AAU8RD79_9FLAO</name>
<dbReference type="GeneID" id="78060771"/>
<evidence type="ECO:0000256" key="1">
    <source>
        <dbReference type="SAM" id="Phobius"/>
    </source>
</evidence>
<organism evidence="2 3">
    <name type="scientific">Cellulophaga baltica 18</name>
    <dbReference type="NCBI Taxonomy" id="1348584"/>
    <lineage>
        <taxon>Bacteria</taxon>
        <taxon>Pseudomonadati</taxon>
        <taxon>Bacteroidota</taxon>
        <taxon>Flavobacteriia</taxon>
        <taxon>Flavobacteriales</taxon>
        <taxon>Flavobacteriaceae</taxon>
        <taxon>Cellulophaga</taxon>
    </lineage>
</organism>
<dbReference type="Proteomes" id="UP000030786">
    <property type="component" value="Chromosome"/>
</dbReference>
<dbReference type="KEGG" id="cbat:M666_08480"/>
<keyword evidence="1" id="KW-0472">Membrane</keyword>
<dbReference type="EMBL" id="CP009976">
    <property type="protein sequence ID" value="AIZ41606.1"/>
    <property type="molecule type" value="Genomic_DNA"/>
</dbReference>
<keyword evidence="1" id="KW-0812">Transmembrane</keyword>
<gene>
    <name evidence="2" type="ORF">M666_08480</name>
</gene>
<evidence type="ECO:0000313" key="2">
    <source>
        <dbReference type="EMBL" id="AIZ41606.1"/>
    </source>
</evidence>
<reference evidence="2 3" key="1">
    <citation type="journal article" date="2014" name="Environ. Microbiol.">
        <title>Contrasting genomic patterns and infection strategies of two co-existing Bacteroidetes podovirus genera.</title>
        <authorList>
            <person name="Holmfeldt K."/>
            <person name="Howard-Varona C."/>
            <person name="Solonenko N."/>
            <person name="Sullivan M.B."/>
        </authorList>
    </citation>
    <scope>NUCLEOTIDE SEQUENCE [LARGE SCALE GENOMIC DNA]</scope>
    <source>
        <strain evidence="2 3">18</strain>
    </source>
</reference>
<dbReference type="RefSeq" id="WP_029447045.1">
    <property type="nucleotide sequence ID" value="NZ_CP009976.1"/>
</dbReference>
<accession>A0AAU8RD79</accession>
<feature type="transmembrane region" description="Helical" evidence="1">
    <location>
        <begin position="88"/>
        <end position="107"/>
    </location>
</feature>
<sequence>MIIYGTRSAHLHSVQKTTPICPNCEEKGSLLISVYRKHAHIFWIPIFPLGKSGASHCKNCKQALRSSEMPEHLKHEYQKIKKEVKGPIWQFSGMFIALFVLVFAGFASQNTKKLEQEYLNQPMAGDIYEYRVANKQFSTMKVIEVDTDSVFIALNDFEISKASRIYKIDKPENYPDVVYGFSKQEITAMYSSGKIFDINRE</sequence>
<protein>
    <recommendedName>
        <fullName evidence="4">Zinc-ribbon 15 domain-containing protein</fullName>
    </recommendedName>
</protein>
<evidence type="ECO:0008006" key="4">
    <source>
        <dbReference type="Google" id="ProtNLM"/>
    </source>
</evidence>
<evidence type="ECO:0000313" key="3">
    <source>
        <dbReference type="Proteomes" id="UP000030786"/>
    </source>
</evidence>
<keyword evidence="1" id="KW-1133">Transmembrane helix</keyword>
<proteinExistence type="predicted"/>